<dbReference type="RefSeq" id="WP_112715525.1">
    <property type="nucleotide sequence ID" value="NZ_LS483250.1"/>
</dbReference>
<dbReference type="Gene3D" id="3.30.70.1430">
    <property type="entry name" value="Multidrug efflux transporter AcrB pore domain"/>
    <property type="match status" value="2"/>
</dbReference>
<dbReference type="Gene3D" id="3.30.70.1320">
    <property type="entry name" value="Multidrug efflux transporter AcrB pore domain like"/>
    <property type="match status" value="1"/>
</dbReference>
<dbReference type="Gene3D" id="3.30.2090.10">
    <property type="entry name" value="Multidrug efflux transporter AcrB TolC docking domain, DN and DC subdomains"/>
    <property type="match status" value="2"/>
</dbReference>
<keyword evidence="1" id="KW-0812">Transmembrane</keyword>
<dbReference type="PANTHER" id="PTHR32063:SF18">
    <property type="entry name" value="CATION EFFLUX SYSTEM PROTEIN"/>
    <property type="match status" value="1"/>
</dbReference>
<reference evidence="3" key="1">
    <citation type="submission" date="2018-05" db="EMBL/GenBank/DDBJ databases">
        <authorList>
            <person name="Cea G.-C."/>
            <person name="William W."/>
        </authorList>
    </citation>
    <scope>NUCLEOTIDE SEQUENCE [LARGE SCALE GENOMIC DNA]</scope>
    <source>
        <strain evidence="3">DB21MT 5</strain>
    </source>
</reference>
<evidence type="ECO:0000313" key="3">
    <source>
        <dbReference type="Proteomes" id="UP000250163"/>
    </source>
</evidence>
<feature type="transmembrane region" description="Helical" evidence="1">
    <location>
        <begin position="891"/>
        <end position="911"/>
    </location>
</feature>
<proteinExistence type="predicted"/>
<gene>
    <name evidence="2" type="ORF">MORIYA_2592</name>
</gene>
<feature type="transmembrane region" description="Helical" evidence="1">
    <location>
        <begin position="431"/>
        <end position="451"/>
    </location>
</feature>
<feature type="transmembrane region" description="Helical" evidence="1">
    <location>
        <begin position="387"/>
        <end position="410"/>
    </location>
</feature>
<organism evidence="2 3">
    <name type="scientific">Moritella yayanosii</name>
    <dbReference type="NCBI Taxonomy" id="69539"/>
    <lineage>
        <taxon>Bacteria</taxon>
        <taxon>Pseudomonadati</taxon>
        <taxon>Pseudomonadota</taxon>
        <taxon>Gammaproteobacteria</taxon>
        <taxon>Alteromonadales</taxon>
        <taxon>Moritellaceae</taxon>
        <taxon>Moritella</taxon>
    </lineage>
</organism>
<dbReference type="SUPFAM" id="SSF82693">
    <property type="entry name" value="Multidrug efflux transporter AcrB pore domain, PN1, PN2, PC1 and PC2 subdomains"/>
    <property type="match status" value="2"/>
</dbReference>
<dbReference type="PANTHER" id="PTHR32063">
    <property type="match status" value="1"/>
</dbReference>
<dbReference type="AlphaFoldDB" id="A0A330LTE8"/>
<feature type="transmembrane region" description="Helical" evidence="1">
    <location>
        <begin position="991"/>
        <end position="1016"/>
    </location>
</feature>
<dbReference type="PRINTS" id="PR00702">
    <property type="entry name" value="ACRIFLAVINRP"/>
</dbReference>
<dbReference type="EMBL" id="LS483250">
    <property type="protein sequence ID" value="SQD79068.1"/>
    <property type="molecule type" value="Genomic_DNA"/>
</dbReference>
<dbReference type="GO" id="GO:0042910">
    <property type="term" value="F:xenobiotic transmembrane transporter activity"/>
    <property type="evidence" value="ECO:0007669"/>
    <property type="project" value="TreeGrafter"/>
</dbReference>
<dbReference type="SUPFAM" id="SSF82866">
    <property type="entry name" value="Multidrug efflux transporter AcrB transmembrane domain"/>
    <property type="match status" value="2"/>
</dbReference>
<dbReference type="InterPro" id="IPR027463">
    <property type="entry name" value="AcrB_DN_DC_subdom"/>
</dbReference>
<dbReference type="SUPFAM" id="SSF82714">
    <property type="entry name" value="Multidrug efflux transporter AcrB TolC docking domain, DN and DC subdomains"/>
    <property type="match status" value="2"/>
</dbReference>
<feature type="transmembrane region" description="Helical" evidence="1">
    <location>
        <begin position="335"/>
        <end position="354"/>
    </location>
</feature>
<dbReference type="Gene3D" id="1.20.1640.10">
    <property type="entry name" value="Multidrug efflux transporter AcrB transmembrane domain"/>
    <property type="match status" value="2"/>
</dbReference>
<evidence type="ECO:0000313" key="2">
    <source>
        <dbReference type="EMBL" id="SQD79068.1"/>
    </source>
</evidence>
<keyword evidence="1" id="KW-1133">Transmembrane helix</keyword>
<evidence type="ECO:0000256" key="1">
    <source>
        <dbReference type="SAM" id="Phobius"/>
    </source>
</evidence>
<dbReference type="InterPro" id="IPR001036">
    <property type="entry name" value="Acrflvin-R"/>
</dbReference>
<feature type="transmembrane region" description="Helical" evidence="1">
    <location>
        <begin position="917"/>
        <end position="939"/>
    </location>
</feature>
<dbReference type="OrthoDB" id="9757940at2"/>
<dbReference type="GO" id="GO:0005886">
    <property type="term" value="C:plasma membrane"/>
    <property type="evidence" value="ECO:0007669"/>
    <property type="project" value="TreeGrafter"/>
</dbReference>
<dbReference type="Proteomes" id="UP000250163">
    <property type="component" value="Chromosome MORIYA"/>
</dbReference>
<keyword evidence="1" id="KW-0472">Membrane</keyword>
<feature type="transmembrane region" description="Helical" evidence="1">
    <location>
        <begin position="361"/>
        <end position="381"/>
    </location>
</feature>
<feature type="transmembrane region" description="Helical" evidence="1">
    <location>
        <begin position="966"/>
        <end position="985"/>
    </location>
</feature>
<dbReference type="KEGG" id="mya:MORIYA_2592"/>
<sequence length="1031" mass="111607">MIKAFTENNRLMALLIILLIVAGLGSLSTLPRTEDPRITNRIASVLTLLPGASAERVEALVTEKIEQKLRKLADINRITSTSRPGISIVQLKLHDTITDPVPIWSRVRDLLNDVASELPPAAVAPRLEDDRGYAYTQLIAVKWQGDSAVDLTTLGRYGKELQNQLKVVSGTDIVSLFGRGKEQILVEIDKHLAANLSLSTQAISNIILAADAKVSAGNIINDYNQMQIEVAGSFDSVARIRQIPLLNDSKGGVVRLGDIAQISKNLQWPAQEIAIVDGQYAVVVSTRMLPNLRIDKWSAEVDAKVAAFNLQLPSSLTTEVLFDQSQYTEDRLQGLVENILIGFSIIALVLLVTLGWRAALIVTLSLPLTVLFTLTVMNYYGLPIHQMSVTGLVVALGIMVDNAIVMADTIQKRFQQGFNASAAVQGAIKHLWLPLLGSTLTTILAFMPIVMMPGPSGEFVSGIALSVIFALIGSYLVSHTIVAGLSGRFLVGRSSDGSARTTTWYNNGIELVSLAAAFRQSLVWVLARPKLSIGLVFILPLSGFILAKHLDEQFFPASDRDMFHIELFMPVQTSIIATEAMTKTISDLLAQQQGIRKVRWFIGNNAPSFYYNLMPDKDGAQYYAQAMVTGDSFQRVNELVPSLQILLDDAIPAAQILVRKLEQGPPFRAPIELRLFGPNLDTLKTLGDEARRILISTKNVIHTRATIQPGLPKIWLKINEDVSQLAGLTLTDVATQLQSTLHGTVNGSIIEATESIPVRVQIANEQRRSLSDLANMSLSSPLSQRSIPLMALTTLALTPSRGAIPHWNGVRVNTVEGYLVAGVLPSTVLNEFSARLASDNFVLPPGYRMEFGGESAKRNDAVGNLLASVGVIMMLLIIIVVLSFNSFRLGGVIVLSAIQSVGLGLLSIYVFNYPFGFTVIIGLLGLMGLAINAAIVILAELKSDPKAVAGDSEAIIRAITSCTRHITSTTITTVGGFLPLILAGGGFWPPFAIAIAGGTVLTTMLSFYFVPAIFVLMSRKRAFEVTAVAVL</sequence>
<name>A0A330LTE8_9GAMM</name>
<feature type="transmembrane region" description="Helical" evidence="1">
    <location>
        <begin position="865"/>
        <end position="884"/>
    </location>
</feature>
<feature type="transmembrane region" description="Helical" evidence="1">
    <location>
        <begin position="463"/>
        <end position="485"/>
    </location>
</feature>
<protein>
    <submittedName>
        <fullName evidence="2">MFS transporter</fullName>
    </submittedName>
</protein>
<keyword evidence="3" id="KW-1185">Reference proteome</keyword>
<dbReference type="Gene3D" id="3.30.70.1440">
    <property type="entry name" value="Multidrug efflux transporter AcrB pore domain"/>
    <property type="match status" value="1"/>
</dbReference>
<accession>A0A330LTE8</accession>
<dbReference type="Pfam" id="PF00873">
    <property type="entry name" value="ACR_tran"/>
    <property type="match status" value="1"/>
</dbReference>